<dbReference type="InterPro" id="IPR010730">
    <property type="entry name" value="HET"/>
</dbReference>
<dbReference type="AlphaFoldDB" id="A0A8E2JHN5"/>
<evidence type="ECO:0000313" key="3">
    <source>
        <dbReference type="Proteomes" id="UP000250266"/>
    </source>
</evidence>
<keyword evidence="3" id="KW-1185">Reference proteome</keyword>
<protein>
    <submittedName>
        <fullName evidence="2">Heterokaryon incompatibility</fullName>
    </submittedName>
</protein>
<dbReference type="Pfam" id="PF06985">
    <property type="entry name" value="HET"/>
    <property type="match status" value="1"/>
</dbReference>
<feature type="non-terminal residue" evidence="2">
    <location>
        <position position="114"/>
    </location>
</feature>
<dbReference type="InterPro" id="IPR052895">
    <property type="entry name" value="HetReg/Transcr_Mod"/>
</dbReference>
<accession>A0A8E2JHN5</accession>
<evidence type="ECO:0000313" key="2">
    <source>
        <dbReference type="EMBL" id="OCK82354.1"/>
    </source>
</evidence>
<organism evidence="2 3">
    <name type="scientific">Lepidopterella palustris CBS 459.81</name>
    <dbReference type="NCBI Taxonomy" id="1314670"/>
    <lineage>
        <taxon>Eukaryota</taxon>
        <taxon>Fungi</taxon>
        <taxon>Dikarya</taxon>
        <taxon>Ascomycota</taxon>
        <taxon>Pezizomycotina</taxon>
        <taxon>Dothideomycetes</taxon>
        <taxon>Pleosporomycetidae</taxon>
        <taxon>Mytilinidiales</taxon>
        <taxon>Argynnaceae</taxon>
        <taxon>Lepidopterella</taxon>
    </lineage>
</organism>
<dbReference type="OrthoDB" id="3553147at2759"/>
<dbReference type="Proteomes" id="UP000250266">
    <property type="component" value="Unassembled WGS sequence"/>
</dbReference>
<evidence type="ECO:0000259" key="1">
    <source>
        <dbReference type="Pfam" id="PF06985"/>
    </source>
</evidence>
<sequence>WYDALCINQGDKDEKGHQVRLMSRIFSSAASVLAYIGEESENSSLAFNTMLKIGTDFLQEYPGHGLLRIKPATRWQEEGFPAYGSEGLKAVLAVCERPWFRRIWIVQELLLASK</sequence>
<reference evidence="2 3" key="1">
    <citation type="journal article" date="2016" name="Nat. Commun.">
        <title>Ectomycorrhizal ecology is imprinted in the genome of the dominant symbiotic fungus Cenococcum geophilum.</title>
        <authorList>
            <consortium name="DOE Joint Genome Institute"/>
            <person name="Peter M."/>
            <person name="Kohler A."/>
            <person name="Ohm R.A."/>
            <person name="Kuo A."/>
            <person name="Krutzmann J."/>
            <person name="Morin E."/>
            <person name="Arend M."/>
            <person name="Barry K.W."/>
            <person name="Binder M."/>
            <person name="Choi C."/>
            <person name="Clum A."/>
            <person name="Copeland A."/>
            <person name="Grisel N."/>
            <person name="Haridas S."/>
            <person name="Kipfer T."/>
            <person name="LaButti K."/>
            <person name="Lindquist E."/>
            <person name="Lipzen A."/>
            <person name="Maire R."/>
            <person name="Meier B."/>
            <person name="Mihaltcheva S."/>
            <person name="Molinier V."/>
            <person name="Murat C."/>
            <person name="Poggeler S."/>
            <person name="Quandt C.A."/>
            <person name="Sperisen C."/>
            <person name="Tritt A."/>
            <person name="Tisserant E."/>
            <person name="Crous P.W."/>
            <person name="Henrissat B."/>
            <person name="Nehls U."/>
            <person name="Egli S."/>
            <person name="Spatafora J.W."/>
            <person name="Grigoriev I.V."/>
            <person name="Martin F.M."/>
        </authorList>
    </citation>
    <scope>NUCLEOTIDE SEQUENCE [LARGE SCALE GENOMIC DNA]</scope>
    <source>
        <strain evidence="2 3">CBS 459.81</strain>
    </source>
</reference>
<gene>
    <name evidence="2" type="ORF">K432DRAFT_282360</name>
</gene>
<dbReference type="EMBL" id="KV744890">
    <property type="protein sequence ID" value="OCK82354.1"/>
    <property type="molecule type" value="Genomic_DNA"/>
</dbReference>
<proteinExistence type="predicted"/>
<feature type="domain" description="Heterokaryon incompatibility" evidence="1">
    <location>
        <begin position="1"/>
        <end position="108"/>
    </location>
</feature>
<name>A0A8E2JHN5_9PEZI</name>
<dbReference type="PANTHER" id="PTHR24148">
    <property type="entry name" value="ANKYRIN REPEAT DOMAIN-CONTAINING PROTEIN 39 HOMOLOG-RELATED"/>
    <property type="match status" value="1"/>
</dbReference>
<feature type="non-terminal residue" evidence="2">
    <location>
        <position position="1"/>
    </location>
</feature>
<dbReference type="PANTHER" id="PTHR24148:SF77">
    <property type="entry name" value="HETEROKARYON INCOMPATIBILITY DOMAIN-CONTAINING PROTEIN"/>
    <property type="match status" value="1"/>
</dbReference>